<organism evidence="1 3">
    <name type="scientific">Geotoga petraea</name>
    <dbReference type="NCBI Taxonomy" id="28234"/>
    <lineage>
        <taxon>Bacteria</taxon>
        <taxon>Thermotogati</taxon>
        <taxon>Thermotogota</taxon>
        <taxon>Thermotogae</taxon>
        <taxon>Petrotogales</taxon>
        <taxon>Petrotogaceae</taxon>
        <taxon>Geotoga</taxon>
    </lineage>
</organism>
<dbReference type="RefSeq" id="WP_091405402.1">
    <property type="nucleotide sequence ID" value="NZ_FMYV01000010.1"/>
</dbReference>
<dbReference type="Proteomes" id="UP000199322">
    <property type="component" value="Unassembled WGS sequence"/>
</dbReference>
<evidence type="ECO:0000313" key="3">
    <source>
        <dbReference type="Proteomes" id="UP000199322"/>
    </source>
</evidence>
<proteinExistence type="predicted"/>
<dbReference type="EMBL" id="SRME01000006">
    <property type="protein sequence ID" value="TGG87039.1"/>
    <property type="molecule type" value="Genomic_DNA"/>
</dbReference>
<dbReference type="AlphaFoldDB" id="A0A1G6Q142"/>
<gene>
    <name evidence="2" type="ORF">E4650_09095</name>
    <name evidence="1" type="ORF">SAMN04488588_1952</name>
</gene>
<name>A0A1G6Q142_9BACT</name>
<evidence type="ECO:0000313" key="4">
    <source>
        <dbReference type="Proteomes" id="UP000297288"/>
    </source>
</evidence>
<reference evidence="1 3" key="1">
    <citation type="submission" date="2016-10" db="EMBL/GenBank/DDBJ databases">
        <authorList>
            <person name="de Groot N.N."/>
        </authorList>
    </citation>
    <scope>NUCLEOTIDE SEQUENCE [LARGE SCALE GENOMIC DNA]</scope>
    <source>
        <strain evidence="1 3">WG14</strain>
    </source>
</reference>
<dbReference type="OrthoDB" id="47577at2"/>
<dbReference type="EMBL" id="FMYV01000010">
    <property type="protein sequence ID" value="SDC86160.1"/>
    <property type="molecule type" value="Genomic_DNA"/>
</dbReference>
<dbReference type="STRING" id="28234.SAMN04488588_1952"/>
<evidence type="ECO:0000313" key="2">
    <source>
        <dbReference type="EMBL" id="TGG87039.1"/>
    </source>
</evidence>
<dbReference type="Proteomes" id="UP000297288">
    <property type="component" value="Unassembled WGS sequence"/>
</dbReference>
<reference evidence="2 4" key="2">
    <citation type="submission" date="2019-04" db="EMBL/GenBank/DDBJ databases">
        <title>Draft genome sequence data and analysis of a Fermenting Bacterium, Geotoga petraea strain HO-Geo1, isolated from heavy-oil petroleum reservoir in Russia.</title>
        <authorList>
            <person name="Grouzdev D.S."/>
            <person name="Semenova E.M."/>
            <person name="Sokolova D.S."/>
            <person name="Tourova T.P."/>
            <person name="Poltaraus A.B."/>
            <person name="Nazina T.N."/>
        </authorList>
    </citation>
    <scope>NUCLEOTIDE SEQUENCE [LARGE SCALE GENOMIC DNA]</scope>
    <source>
        <strain evidence="2 4">HO-Geo1</strain>
    </source>
</reference>
<accession>A0A1G6Q142</accession>
<evidence type="ECO:0000313" key="1">
    <source>
        <dbReference type="EMBL" id="SDC86160.1"/>
    </source>
</evidence>
<sequence>MYFEDLDNIEDIDELMKKMNEEEICPECLQCGYCCKQNPCYYGQWNYEKNRCEYLTEDNKCSKHDEIVEYEEKLGSEIRLFETGCCLNHMNPDRLKKLGK</sequence>
<protein>
    <submittedName>
        <fullName evidence="1">Uncharacterized protein</fullName>
    </submittedName>
</protein>
<keyword evidence="3" id="KW-1185">Reference proteome</keyword>